<comment type="caution">
    <text evidence="2">The sequence shown here is derived from an EMBL/GenBank/DDBJ whole genome shotgun (WGS) entry which is preliminary data.</text>
</comment>
<keyword evidence="1" id="KW-0812">Transmembrane</keyword>
<evidence type="ECO:0000313" key="3">
    <source>
        <dbReference type="Proteomes" id="UP001623661"/>
    </source>
</evidence>
<organism evidence="2 3">
    <name type="scientific">Candidatus Clostridium radicumherbarum</name>
    <dbReference type="NCBI Taxonomy" id="3381662"/>
    <lineage>
        <taxon>Bacteria</taxon>
        <taxon>Bacillati</taxon>
        <taxon>Bacillota</taxon>
        <taxon>Clostridia</taxon>
        <taxon>Eubacteriales</taxon>
        <taxon>Clostridiaceae</taxon>
        <taxon>Clostridium</taxon>
    </lineage>
</organism>
<keyword evidence="1" id="KW-0472">Membrane</keyword>
<keyword evidence="1" id="KW-1133">Transmembrane helix</keyword>
<gene>
    <name evidence="2" type="ORF">ACJDUH_12345</name>
</gene>
<dbReference type="Pfam" id="PF19754">
    <property type="entry name" value="DUF6241"/>
    <property type="match status" value="1"/>
</dbReference>
<evidence type="ECO:0000256" key="1">
    <source>
        <dbReference type="SAM" id="Phobius"/>
    </source>
</evidence>
<dbReference type="RefSeq" id="WP_406765504.1">
    <property type="nucleotide sequence ID" value="NZ_JBJHZY010000002.1"/>
</dbReference>
<feature type="transmembrane region" description="Helical" evidence="1">
    <location>
        <begin position="12"/>
        <end position="31"/>
    </location>
</feature>
<evidence type="ECO:0000313" key="2">
    <source>
        <dbReference type="EMBL" id="MFL0268883.1"/>
    </source>
</evidence>
<dbReference type="EMBL" id="JBJHZY010000002">
    <property type="protein sequence ID" value="MFL0268883.1"/>
    <property type="molecule type" value="Genomic_DNA"/>
</dbReference>
<name>A0ABW8TVV4_9CLOT</name>
<keyword evidence="3" id="KW-1185">Reference proteome</keyword>
<accession>A0ABW8TVV4</accession>
<dbReference type="InterPro" id="IPR046208">
    <property type="entry name" value="DUF6241"/>
</dbReference>
<reference evidence="2 3" key="1">
    <citation type="submission" date="2024-11" db="EMBL/GenBank/DDBJ databases">
        <authorList>
            <person name="Heng Y.C."/>
            <person name="Lim A.C.H."/>
            <person name="Lee J.K.Y."/>
            <person name="Kittelmann S."/>
        </authorList>
    </citation>
    <scope>NUCLEOTIDE SEQUENCE [LARGE SCALE GENOMIC DNA]</scope>
    <source>
        <strain evidence="2 3">WILCCON 0202</strain>
    </source>
</reference>
<dbReference type="Proteomes" id="UP001623661">
    <property type="component" value="Unassembled WGS sequence"/>
</dbReference>
<sequence>MKKIYSKKTIIIIAISIGLIIGAFFLINYIIDKLSGNLEAKQNIKSVSQEISKDTSTELKPADYYPESNIYDIMHRMTNSKIIAKDGQIWGTLPMGKEQIQTLKQTIEKINYPDREYLLGALSRWEQGDFSQSVDEHNYLWNKLGGTVGEANKLKK</sequence>
<protein>
    <submittedName>
        <fullName evidence="2">DUF6241 domain-containing protein</fullName>
    </submittedName>
</protein>
<proteinExistence type="predicted"/>